<dbReference type="Pfam" id="PF23466">
    <property type="entry name" value="WWE_4"/>
    <property type="match status" value="1"/>
</dbReference>
<dbReference type="InterPro" id="IPR037197">
    <property type="entry name" value="WWE_dom_sf"/>
</dbReference>
<feature type="region of interest" description="Disordered" evidence="6">
    <location>
        <begin position="286"/>
        <end position="326"/>
    </location>
</feature>
<feature type="compositionally biased region" description="Basic and acidic residues" evidence="6">
    <location>
        <begin position="111"/>
        <end position="121"/>
    </location>
</feature>
<comment type="subcellular location">
    <subcellularLocation>
        <location evidence="1">Nucleus</location>
    </subcellularLocation>
</comment>
<feature type="zinc finger region" description="C3H1-type" evidence="5">
    <location>
        <begin position="57"/>
        <end position="84"/>
    </location>
</feature>
<dbReference type="EMBL" id="JBHFQA010000008">
    <property type="protein sequence ID" value="KAL2094615.1"/>
    <property type="molecule type" value="Genomic_DNA"/>
</dbReference>
<feature type="compositionally biased region" description="Basic and acidic residues" evidence="6">
    <location>
        <begin position="9"/>
        <end position="20"/>
    </location>
</feature>
<evidence type="ECO:0000256" key="5">
    <source>
        <dbReference type="PROSITE-ProRule" id="PRU00723"/>
    </source>
</evidence>
<keyword evidence="5" id="KW-0863">Zinc-finger</keyword>
<dbReference type="PROSITE" id="PS50103">
    <property type="entry name" value="ZF_C3H1"/>
    <property type="match status" value="1"/>
</dbReference>
<dbReference type="InterPro" id="IPR000571">
    <property type="entry name" value="Znf_CCCH"/>
</dbReference>
<evidence type="ECO:0000256" key="2">
    <source>
        <dbReference type="ARBA" id="ARBA00004906"/>
    </source>
</evidence>
<evidence type="ECO:0000313" key="10">
    <source>
        <dbReference type="Proteomes" id="UP001591681"/>
    </source>
</evidence>
<proteinExistence type="inferred from homology"/>
<dbReference type="SUPFAM" id="SSF117839">
    <property type="entry name" value="WWE domain"/>
    <property type="match status" value="2"/>
</dbReference>
<dbReference type="GO" id="GO:0008270">
    <property type="term" value="F:zinc ion binding"/>
    <property type="evidence" value="ECO:0007669"/>
    <property type="project" value="UniProtKB-KW"/>
</dbReference>
<feature type="domain" description="C3H1-type" evidence="7">
    <location>
        <begin position="57"/>
        <end position="84"/>
    </location>
</feature>
<keyword evidence="5" id="KW-0479">Metal-binding</keyword>
<evidence type="ECO:0000259" key="8">
    <source>
        <dbReference type="PROSITE" id="PS50918"/>
    </source>
</evidence>
<feature type="compositionally biased region" description="Polar residues" evidence="6">
    <location>
        <begin position="303"/>
        <end position="319"/>
    </location>
</feature>
<dbReference type="GO" id="GO:0005634">
    <property type="term" value="C:nucleus"/>
    <property type="evidence" value="ECO:0007669"/>
    <property type="project" value="UniProtKB-SubCell"/>
</dbReference>
<reference evidence="9 10" key="1">
    <citation type="submission" date="2024-09" db="EMBL/GenBank/DDBJ databases">
        <title>A chromosome-level genome assembly of Gray's grenadier anchovy, Coilia grayii.</title>
        <authorList>
            <person name="Fu Z."/>
        </authorList>
    </citation>
    <scope>NUCLEOTIDE SEQUENCE [LARGE SCALE GENOMIC DNA]</scope>
    <source>
        <strain evidence="9">G4</strain>
        <tissue evidence="9">Muscle</tissue>
    </source>
</reference>
<comment type="similarity">
    <text evidence="4">Belongs to the ARTD/PARP family.</text>
</comment>
<evidence type="ECO:0000256" key="1">
    <source>
        <dbReference type="ARBA" id="ARBA00004123"/>
    </source>
</evidence>
<sequence>MSVIGWLHHLADEPDARVQNDDSSNWSGQSSSSFDDSDDQSGNTSDSQQGASGGQRSSRSEPCRFYNGSGCRNGSKCPDLHVCKFSWKGSCRNGHRCRLRHMADSDSDDNDAGRRGVDGRGGRRTPGRGNDRRPPRRSASSGGEAEDDVVQGPYQWQLHCGRGWKNIENDHILEAQYSRPCTKGIKIYNTAHGAISIDFKHMRVLKKTNLKVRRRDTQQTEWLWYHRGHQRWHQYGEKDSKGNVHTMKSSVLEAEYQKDKKGTYQFSIGSDNYEIKFKDMCQISLSSGKKRKMRRRPMYKSSQGQRGLTSRIRNMNLSSPPRDPKWQFSGRGNQWYDFKNRVGSDTECSVTSANIEAEYQRDPHGTMTFIVSGDTYELDFSAMTQTNMTTSRTRKIRRI</sequence>
<evidence type="ECO:0000256" key="3">
    <source>
        <dbReference type="ARBA" id="ARBA00023242"/>
    </source>
</evidence>
<feature type="domain" description="WWE" evidence="8">
    <location>
        <begin position="208"/>
        <end position="295"/>
    </location>
</feature>
<dbReference type="InterPro" id="IPR051712">
    <property type="entry name" value="ARTD-AVP"/>
</dbReference>
<dbReference type="SMART" id="SM00678">
    <property type="entry name" value="WWE"/>
    <property type="match status" value="2"/>
</dbReference>
<accession>A0ABD1K646</accession>
<dbReference type="InterPro" id="IPR004170">
    <property type="entry name" value="WWE_dom"/>
</dbReference>
<dbReference type="PANTHER" id="PTHR45740">
    <property type="entry name" value="POLY [ADP-RIBOSE] POLYMERASE"/>
    <property type="match status" value="1"/>
</dbReference>
<dbReference type="PROSITE" id="PS50918">
    <property type="entry name" value="WWE"/>
    <property type="match status" value="2"/>
</dbReference>
<evidence type="ECO:0000256" key="6">
    <source>
        <dbReference type="SAM" id="MobiDB-lite"/>
    </source>
</evidence>
<feature type="region of interest" description="Disordered" evidence="6">
    <location>
        <begin position="1"/>
        <end position="62"/>
    </location>
</feature>
<protein>
    <submittedName>
        <fullName evidence="9">Uncharacterized protein</fullName>
    </submittedName>
</protein>
<dbReference type="Gene3D" id="3.30.720.50">
    <property type="match status" value="2"/>
</dbReference>
<feature type="compositionally biased region" description="Low complexity" evidence="6">
    <location>
        <begin position="21"/>
        <end position="57"/>
    </location>
</feature>
<keyword evidence="5" id="KW-0862">Zinc</keyword>
<dbReference type="AlphaFoldDB" id="A0ABD1K646"/>
<organism evidence="9 10">
    <name type="scientific">Coilia grayii</name>
    <name type="common">Gray's grenadier anchovy</name>
    <dbReference type="NCBI Taxonomy" id="363190"/>
    <lineage>
        <taxon>Eukaryota</taxon>
        <taxon>Metazoa</taxon>
        <taxon>Chordata</taxon>
        <taxon>Craniata</taxon>
        <taxon>Vertebrata</taxon>
        <taxon>Euteleostomi</taxon>
        <taxon>Actinopterygii</taxon>
        <taxon>Neopterygii</taxon>
        <taxon>Teleostei</taxon>
        <taxon>Clupei</taxon>
        <taxon>Clupeiformes</taxon>
        <taxon>Clupeoidei</taxon>
        <taxon>Engraulidae</taxon>
        <taxon>Coilinae</taxon>
        <taxon>Coilia</taxon>
    </lineage>
</organism>
<comment type="caution">
    <text evidence="9">The sequence shown here is derived from an EMBL/GenBank/DDBJ whole genome shotgun (WGS) entry which is preliminary data.</text>
</comment>
<gene>
    <name evidence="9" type="ORF">ACEWY4_009334</name>
</gene>
<feature type="compositionally biased region" description="Basic residues" evidence="6">
    <location>
        <begin position="288"/>
        <end position="298"/>
    </location>
</feature>
<feature type="region of interest" description="Disordered" evidence="6">
    <location>
        <begin position="102"/>
        <end position="148"/>
    </location>
</feature>
<keyword evidence="3" id="KW-0539">Nucleus</keyword>
<dbReference type="InterPro" id="IPR018123">
    <property type="entry name" value="WWE-dom_subgr"/>
</dbReference>
<name>A0ABD1K646_9TELE</name>
<evidence type="ECO:0000256" key="4">
    <source>
        <dbReference type="ARBA" id="ARBA00024347"/>
    </source>
</evidence>
<comment type="pathway">
    <text evidence="2">Protein modification; protein ubiquitination.</text>
</comment>
<dbReference type="Proteomes" id="UP001591681">
    <property type="component" value="Unassembled WGS sequence"/>
</dbReference>
<dbReference type="PANTHER" id="PTHR45740:SF14">
    <property type="entry name" value="NOVEL PROTEIN"/>
    <property type="match status" value="1"/>
</dbReference>
<evidence type="ECO:0000313" key="9">
    <source>
        <dbReference type="EMBL" id="KAL2094615.1"/>
    </source>
</evidence>
<evidence type="ECO:0000259" key="7">
    <source>
        <dbReference type="PROSITE" id="PS50103"/>
    </source>
</evidence>
<keyword evidence="10" id="KW-1185">Reference proteome</keyword>
<feature type="domain" description="WWE" evidence="8">
    <location>
        <begin position="310"/>
        <end position="398"/>
    </location>
</feature>
<dbReference type="Pfam" id="PF02825">
    <property type="entry name" value="WWE"/>
    <property type="match status" value="2"/>
</dbReference>